<dbReference type="GO" id="GO:0006308">
    <property type="term" value="P:DNA catabolic process"/>
    <property type="evidence" value="ECO:0000318"/>
    <property type="project" value="GO_Central"/>
</dbReference>
<dbReference type="EMBL" id="CP000909">
    <property type="protein sequence ID" value="ABY36760.1"/>
    <property type="molecule type" value="Genomic_DNA"/>
</dbReference>
<evidence type="ECO:0000256" key="9">
    <source>
        <dbReference type="ARBA" id="ARBA00023004"/>
    </source>
</evidence>
<evidence type="ECO:0000256" key="12">
    <source>
        <dbReference type="ARBA" id="ARBA00023211"/>
    </source>
</evidence>
<dbReference type="PATRIC" id="fig|324602.8.peg.4027"/>
<comment type="similarity">
    <text evidence="2 13">Belongs to the CRISPR-associated exonuclease Cas4 family.</text>
</comment>
<dbReference type="Pfam" id="PF01930">
    <property type="entry name" value="Cas_Cas4"/>
    <property type="match status" value="1"/>
</dbReference>
<accession>A9WAH0</accession>
<keyword evidence="7 13" id="KW-0378">Hydrolase</keyword>
<dbReference type="AlphaFoldDB" id="A9WAH0"/>
<evidence type="ECO:0000256" key="2">
    <source>
        <dbReference type="ARBA" id="ARBA00009189"/>
    </source>
</evidence>
<dbReference type="GO" id="GO:0045145">
    <property type="term" value="F:single-stranded DNA 5'-3' DNA exonuclease activity"/>
    <property type="evidence" value="ECO:0000318"/>
    <property type="project" value="GO_Central"/>
</dbReference>
<organism evidence="15 16">
    <name type="scientific">Chloroflexus aurantiacus (strain ATCC 29366 / DSM 635 / J-10-fl)</name>
    <dbReference type="NCBI Taxonomy" id="324602"/>
    <lineage>
        <taxon>Bacteria</taxon>
        <taxon>Bacillati</taxon>
        <taxon>Chloroflexota</taxon>
        <taxon>Chloroflexia</taxon>
        <taxon>Chloroflexales</taxon>
        <taxon>Chloroflexineae</taxon>
        <taxon>Chloroflexaceae</taxon>
        <taxon>Chloroflexus</taxon>
    </lineage>
</organism>
<evidence type="ECO:0000313" key="16">
    <source>
        <dbReference type="Proteomes" id="UP000002008"/>
    </source>
</evidence>
<keyword evidence="5 13" id="KW-0540">Nuclease</keyword>
<dbReference type="Gene3D" id="3.90.320.10">
    <property type="match status" value="1"/>
</dbReference>
<keyword evidence="10 13" id="KW-0411">Iron-sulfur</keyword>
<keyword evidence="9 13" id="KW-0408">Iron</keyword>
<keyword evidence="8 13" id="KW-0269">Exonuclease</keyword>
<dbReference type="EC" id="3.1.12.1" evidence="3 13"/>
<dbReference type="InParanoid" id="A9WAH0"/>
<evidence type="ECO:0000256" key="3">
    <source>
        <dbReference type="ARBA" id="ARBA00012768"/>
    </source>
</evidence>
<dbReference type="HOGENOM" id="CLU_125008_0_0_0"/>
<protein>
    <recommendedName>
        <fullName evidence="4 13">CRISPR-associated exonuclease Cas4</fullName>
        <ecNumber evidence="3 13">3.1.12.1</ecNumber>
    </recommendedName>
</protein>
<dbReference type="GO" id="GO:0051607">
    <property type="term" value="P:defense response to virus"/>
    <property type="evidence" value="ECO:0007669"/>
    <property type="project" value="UniProtKB-KW"/>
</dbReference>
<keyword evidence="11 13" id="KW-0051">Antiviral defense</keyword>
<comment type="cofactor">
    <cofactor evidence="13">
        <name>iron-sulfur cluster</name>
        <dbReference type="ChEBI" id="CHEBI:30408"/>
    </cofactor>
</comment>
<dbReference type="GO" id="GO:0051536">
    <property type="term" value="F:iron-sulfur cluster binding"/>
    <property type="evidence" value="ECO:0007669"/>
    <property type="project" value="UniProtKB-KW"/>
</dbReference>
<sequence length="170" mass="18726">MMGLGIALILCALGVLLIAIILRQRSGLPWARVVSTDVGETRTLTRPLFSARLGLTGKPDYILQQGDYLIPVEVKPHRRAPQPYPSDLMQLAAYLVLLEETTGVAPPYGLLRYAEETFSLRYTPAVRAEVLATLTEMRDLLSAVDVARNHDDAARCRGCGFRSQCEDALV</sequence>
<reference evidence="16" key="1">
    <citation type="journal article" date="2011" name="BMC Genomics">
        <title>Complete genome sequence of the filamentous anoxygenic phototrophic bacterium Chloroflexus aurantiacus.</title>
        <authorList>
            <person name="Tang K.H."/>
            <person name="Barry K."/>
            <person name="Chertkov O."/>
            <person name="Dalin E."/>
            <person name="Han C.S."/>
            <person name="Hauser L.J."/>
            <person name="Honchak B.M."/>
            <person name="Karbach L.E."/>
            <person name="Land M.L."/>
            <person name="Lapidus A."/>
            <person name="Larimer F.W."/>
            <person name="Mikhailova N."/>
            <person name="Pitluck S."/>
            <person name="Pierson B.K."/>
            <person name="Blankenship R.E."/>
        </authorList>
    </citation>
    <scope>NUCLEOTIDE SEQUENCE [LARGE SCALE GENOMIC DNA]</scope>
    <source>
        <strain evidence="16">ATCC 29366 / DSM 635 / J-10-fl</strain>
    </source>
</reference>
<dbReference type="Proteomes" id="UP000002008">
    <property type="component" value="Chromosome"/>
</dbReference>
<evidence type="ECO:0000256" key="11">
    <source>
        <dbReference type="ARBA" id="ARBA00023118"/>
    </source>
</evidence>
<evidence type="ECO:0000256" key="7">
    <source>
        <dbReference type="ARBA" id="ARBA00022801"/>
    </source>
</evidence>
<comment type="function">
    <text evidence="13">CRISPR (clustered regularly interspaced short palindromic repeat) is an adaptive immune system that provides protection against mobile genetic elements (viruses, transposable elements and conjugative plasmids). CRISPR clusters contain sequences complementary to antecedent mobile elements and target invading nucleic acids. CRISPR clusters are transcribed and processed into CRISPR RNA (crRNA).</text>
</comment>
<comment type="cofactor">
    <cofactor evidence="1">
        <name>[4Fe-4S] cluster</name>
        <dbReference type="ChEBI" id="CHEBI:49883"/>
    </cofactor>
</comment>
<dbReference type="KEGG" id="cau:Caur_3576"/>
<dbReference type="InterPro" id="IPR022765">
    <property type="entry name" value="Dna2/Cas4_DUF83"/>
</dbReference>
<gene>
    <name evidence="15" type="ordered locus">Caur_3576</name>
</gene>
<dbReference type="PANTHER" id="PTHR36531:SF6">
    <property type="entry name" value="DNA REPLICATION ATP-DEPENDENT HELICASE_NUCLEASE DNA2"/>
    <property type="match status" value="1"/>
</dbReference>
<evidence type="ECO:0000256" key="1">
    <source>
        <dbReference type="ARBA" id="ARBA00001966"/>
    </source>
</evidence>
<keyword evidence="6 13" id="KW-0479">Metal-binding</keyword>
<evidence type="ECO:0000259" key="14">
    <source>
        <dbReference type="Pfam" id="PF01930"/>
    </source>
</evidence>
<dbReference type="STRING" id="324602.Caur_3576"/>
<dbReference type="NCBIfam" id="TIGR00372">
    <property type="entry name" value="cas4"/>
    <property type="match status" value="1"/>
</dbReference>
<dbReference type="EnsemblBacteria" id="ABY36760">
    <property type="protein sequence ID" value="ABY36760"/>
    <property type="gene ID" value="Caur_3576"/>
</dbReference>
<evidence type="ECO:0000313" key="15">
    <source>
        <dbReference type="EMBL" id="ABY36760.1"/>
    </source>
</evidence>
<proteinExistence type="inferred from homology"/>
<dbReference type="InterPro" id="IPR011604">
    <property type="entry name" value="PDDEXK-like_dom_sf"/>
</dbReference>
<evidence type="ECO:0000256" key="5">
    <source>
        <dbReference type="ARBA" id="ARBA00022722"/>
    </source>
</evidence>
<evidence type="ECO:0000256" key="10">
    <source>
        <dbReference type="ARBA" id="ARBA00023014"/>
    </source>
</evidence>
<evidence type="ECO:0000256" key="13">
    <source>
        <dbReference type="RuleBase" id="RU365022"/>
    </source>
</evidence>
<keyword evidence="16" id="KW-1185">Reference proteome</keyword>
<evidence type="ECO:0000256" key="8">
    <source>
        <dbReference type="ARBA" id="ARBA00022839"/>
    </source>
</evidence>
<evidence type="ECO:0000256" key="6">
    <source>
        <dbReference type="ARBA" id="ARBA00022723"/>
    </source>
</evidence>
<dbReference type="InterPro" id="IPR013343">
    <property type="entry name" value="CRISPR-assoc_prot_Cas4"/>
</dbReference>
<dbReference type="eggNOG" id="COG1468">
    <property type="taxonomic scope" value="Bacteria"/>
</dbReference>
<name>A9WAH0_CHLAA</name>
<dbReference type="GO" id="GO:0046872">
    <property type="term" value="F:metal ion binding"/>
    <property type="evidence" value="ECO:0007669"/>
    <property type="project" value="UniProtKB-KW"/>
</dbReference>
<dbReference type="PANTHER" id="PTHR36531">
    <property type="entry name" value="CRISPR-ASSOCIATED EXONUCLEASE CAS4"/>
    <property type="match status" value="1"/>
</dbReference>
<feature type="domain" description="DUF83" evidence="14">
    <location>
        <begin position="56"/>
        <end position="165"/>
    </location>
</feature>
<keyword evidence="12 13" id="KW-0464">Manganese</keyword>
<dbReference type="InterPro" id="IPR051827">
    <property type="entry name" value="Cas4_exonuclease"/>
</dbReference>
<evidence type="ECO:0000256" key="4">
    <source>
        <dbReference type="ARBA" id="ARBA00020049"/>
    </source>
</evidence>
<comment type="cofactor">
    <cofactor evidence="13">
        <name>Mg(2+)</name>
        <dbReference type="ChEBI" id="CHEBI:18420"/>
    </cofactor>
    <cofactor evidence="13">
        <name>Mn(2+)</name>
        <dbReference type="ChEBI" id="CHEBI:29035"/>
    </cofactor>
    <text evidence="13">Mg(2+) or Mn(2+) required for ssDNA cleavage activity.</text>
</comment>